<dbReference type="Gene3D" id="3.40.50.2000">
    <property type="entry name" value="Glycogen Phosphorylase B"/>
    <property type="match status" value="2"/>
</dbReference>
<name>A0A917VZ81_9NOCA</name>
<dbReference type="PANTHER" id="PTHR12526">
    <property type="entry name" value="GLYCOSYLTRANSFERASE"/>
    <property type="match status" value="1"/>
</dbReference>
<reference evidence="6" key="1">
    <citation type="journal article" date="2014" name="Int. J. Syst. Evol. Microbiol.">
        <title>Complete genome sequence of Corynebacterium casei LMG S-19264T (=DSM 44701T), isolated from a smear-ripened cheese.</title>
        <authorList>
            <consortium name="US DOE Joint Genome Institute (JGI-PGF)"/>
            <person name="Walter F."/>
            <person name="Albersmeier A."/>
            <person name="Kalinowski J."/>
            <person name="Ruckert C."/>
        </authorList>
    </citation>
    <scope>NUCLEOTIDE SEQUENCE</scope>
    <source>
        <strain evidence="6">CGMCC 4.3508</strain>
    </source>
</reference>
<dbReference type="CDD" id="cd03801">
    <property type="entry name" value="GT4_PimA-like"/>
    <property type="match status" value="1"/>
</dbReference>
<reference evidence="6" key="2">
    <citation type="submission" date="2020-09" db="EMBL/GenBank/DDBJ databases">
        <authorList>
            <person name="Sun Q."/>
            <person name="Zhou Y."/>
        </authorList>
    </citation>
    <scope>NUCLEOTIDE SEQUENCE</scope>
    <source>
        <strain evidence="6">CGMCC 4.3508</strain>
    </source>
</reference>
<organism evidence="6 7">
    <name type="scientific">Nocardia jinanensis</name>
    <dbReference type="NCBI Taxonomy" id="382504"/>
    <lineage>
        <taxon>Bacteria</taxon>
        <taxon>Bacillati</taxon>
        <taxon>Actinomycetota</taxon>
        <taxon>Actinomycetes</taxon>
        <taxon>Mycobacteriales</taxon>
        <taxon>Nocardiaceae</taxon>
        <taxon>Nocardia</taxon>
    </lineage>
</organism>
<evidence type="ECO:0000256" key="2">
    <source>
        <dbReference type="ARBA" id="ARBA00022676"/>
    </source>
</evidence>
<dbReference type="Pfam" id="PF13439">
    <property type="entry name" value="Glyco_transf_4"/>
    <property type="match status" value="1"/>
</dbReference>
<keyword evidence="7" id="KW-1185">Reference proteome</keyword>
<comment type="similarity">
    <text evidence="1">Belongs to the glycosyltransferase group 1 family. Glycosyltransferase 4 subfamily.</text>
</comment>
<feature type="domain" description="Glycosyl transferase family 1" evidence="4">
    <location>
        <begin position="196"/>
        <end position="353"/>
    </location>
</feature>
<proteinExistence type="inferred from homology"/>
<dbReference type="PANTHER" id="PTHR12526:SF640">
    <property type="entry name" value="COLANIC ACID BIOSYNTHESIS GLYCOSYLTRANSFERASE WCAL-RELATED"/>
    <property type="match status" value="1"/>
</dbReference>
<dbReference type="InterPro" id="IPR028098">
    <property type="entry name" value="Glyco_trans_4-like_N"/>
</dbReference>
<dbReference type="Pfam" id="PF00534">
    <property type="entry name" value="Glycos_transf_1"/>
    <property type="match status" value="1"/>
</dbReference>
<dbReference type="InterPro" id="IPR001296">
    <property type="entry name" value="Glyco_trans_1"/>
</dbReference>
<dbReference type="GO" id="GO:0016757">
    <property type="term" value="F:glycosyltransferase activity"/>
    <property type="evidence" value="ECO:0007669"/>
    <property type="project" value="UniProtKB-KW"/>
</dbReference>
<evidence type="ECO:0000259" key="5">
    <source>
        <dbReference type="Pfam" id="PF13439"/>
    </source>
</evidence>
<feature type="domain" description="Glycosyltransferase subfamily 4-like N-terminal" evidence="5">
    <location>
        <begin position="18"/>
        <end position="180"/>
    </location>
</feature>
<evidence type="ECO:0000259" key="4">
    <source>
        <dbReference type="Pfam" id="PF00534"/>
    </source>
</evidence>
<accession>A0A917VZ81</accession>
<evidence type="ECO:0000256" key="1">
    <source>
        <dbReference type="ARBA" id="ARBA00009481"/>
    </source>
</evidence>
<dbReference type="SUPFAM" id="SSF53756">
    <property type="entry name" value="UDP-Glycosyltransferase/glycogen phosphorylase"/>
    <property type="match status" value="1"/>
</dbReference>
<protein>
    <submittedName>
        <fullName evidence="6">Glycosyl transferase</fullName>
    </submittedName>
</protein>
<comment type="caution">
    <text evidence="6">The sequence shown here is derived from an EMBL/GenBank/DDBJ whole genome shotgun (WGS) entry which is preliminary data.</text>
</comment>
<dbReference type="Proteomes" id="UP000638263">
    <property type="component" value="Unassembled WGS sequence"/>
</dbReference>
<gene>
    <name evidence="6" type="ORF">GCM10011588_66060</name>
</gene>
<dbReference type="EMBL" id="BMMH01000030">
    <property type="protein sequence ID" value="GGL42086.1"/>
    <property type="molecule type" value="Genomic_DNA"/>
</dbReference>
<dbReference type="RefSeq" id="WP_062999948.1">
    <property type="nucleotide sequence ID" value="NZ_BMMH01000030.1"/>
</dbReference>
<evidence type="ECO:0000256" key="3">
    <source>
        <dbReference type="ARBA" id="ARBA00022679"/>
    </source>
</evidence>
<keyword evidence="2" id="KW-0328">Glycosyltransferase</keyword>
<evidence type="ECO:0000313" key="6">
    <source>
        <dbReference type="EMBL" id="GGL42086.1"/>
    </source>
</evidence>
<evidence type="ECO:0000313" key="7">
    <source>
        <dbReference type="Proteomes" id="UP000638263"/>
    </source>
</evidence>
<keyword evidence="3 6" id="KW-0808">Transferase</keyword>
<dbReference type="AlphaFoldDB" id="A0A917VZ81"/>
<sequence length="402" mass="42945">MREVLLLCWRDTGHPQGGGSERYLEQVGAQLAARGVQVTLRTARYPGAPKRERIGGIDISRGGGRFSVYPRALAAIALGRLGLGPLRGIRPEAVIDTQNGIPFFARLVSGVPTIVLVHHGHREQWPVAGRLVGRIGWWIESVLSPRVHRADQYLTVSLPSAEELSTLGVDRSRIAVVRNGAEAVPAHVPTGTAAVRSTEPRVVVLSRLVPHKQIEDALTAVARLRNRIPGVRLDVIGGGWWADKLRDEAAALGIADAVTFHGHVDEGRKHELLSRAWVHVLPSRKEGWGLAVIEAAQHGVPTVGYRSSRGLTDSVVDGVTGVLADNADQLADIVGELLDDAAARTIMGEKARARAREFSWEHTASGVHRVLAAAAAGRRVSGLISAGEDTAATVHVELPAGA</sequence>